<dbReference type="EMBL" id="CP022521">
    <property type="protein sequence ID" value="ASO19534.1"/>
    <property type="molecule type" value="Genomic_DNA"/>
</dbReference>
<proteinExistence type="predicted"/>
<keyword evidence="2" id="KW-1185">Reference proteome</keyword>
<dbReference type="OrthoDB" id="3289716at2"/>
<evidence type="ECO:0000313" key="1">
    <source>
        <dbReference type="EMBL" id="ASO19534.1"/>
    </source>
</evidence>
<dbReference type="InterPro" id="IPR012296">
    <property type="entry name" value="Nuclease_put_TT1808"/>
</dbReference>
<dbReference type="AlphaFoldDB" id="A0A221W179"/>
<dbReference type="SUPFAM" id="SSF52980">
    <property type="entry name" value="Restriction endonuclease-like"/>
    <property type="match status" value="1"/>
</dbReference>
<dbReference type="Pfam" id="PF05685">
    <property type="entry name" value="Uma2"/>
    <property type="match status" value="1"/>
</dbReference>
<dbReference type="InterPro" id="IPR008538">
    <property type="entry name" value="Uma2"/>
</dbReference>
<reference evidence="1 2" key="1">
    <citation type="submission" date="2017-07" db="EMBL/GenBank/DDBJ databases">
        <title>Complete genome sequence of Actinoalloteichus hoggarensis DSM 45943, type strain of Actinoalloteichus hoggarensis.</title>
        <authorList>
            <person name="Ruckert C."/>
            <person name="Nouioui I."/>
            <person name="Willmese J."/>
            <person name="van Wezel G."/>
            <person name="Klenk H.-P."/>
            <person name="Kalinowski J."/>
            <person name="Zotchev S.B."/>
        </authorList>
    </citation>
    <scope>NUCLEOTIDE SEQUENCE [LARGE SCALE GENOMIC DNA]</scope>
    <source>
        <strain evidence="1 2">DSM 45943</strain>
    </source>
</reference>
<protein>
    <submittedName>
        <fullName evidence="1">Uncharacterized protein</fullName>
    </submittedName>
</protein>
<organism evidence="1 2">
    <name type="scientific">Actinoalloteichus hoggarensis</name>
    <dbReference type="NCBI Taxonomy" id="1470176"/>
    <lineage>
        <taxon>Bacteria</taxon>
        <taxon>Bacillati</taxon>
        <taxon>Actinomycetota</taxon>
        <taxon>Actinomycetes</taxon>
        <taxon>Pseudonocardiales</taxon>
        <taxon>Pseudonocardiaceae</taxon>
        <taxon>Actinoalloteichus</taxon>
    </lineage>
</organism>
<name>A0A221W179_9PSEU</name>
<dbReference type="Gene3D" id="3.90.1570.10">
    <property type="entry name" value="tt1808, chain A"/>
    <property type="match status" value="1"/>
</dbReference>
<evidence type="ECO:0000313" key="2">
    <source>
        <dbReference type="Proteomes" id="UP000204221"/>
    </source>
</evidence>
<dbReference type="PANTHER" id="PTHR35400:SF3">
    <property type="entry name" value="SLL1072 PROTEIN"/>
    <property type="match status" value="1"/>
</dbReference>
<dbReference type="InterPro" id="IPR011335">
    <property type="entry name" value="Restrct_endonuc-II-like"/>
</dbReference>
<accession>A0A221W179</accession>
<dbReference type="CDD" id="cd06260">
    <property type="entry name" value="DUF820-like"/>
    <property type="match status" value="1"/>
</dbReference>
<gene>
    <name evidence="1" type="ORF">AHOG_09450</name>
</gene>
<dbReference type="KEGG" id="ahg:AHOG_09450"/>
<dbReference type="PANTHER" id="PTHR35400">
    <property type="entry name" value="SLR1083 PROTEIN"/>
    <property type="match status" value="1"/>
</dbReference>
<dbReference type="RefSeq" id="WP_093941021.1">
    <property type="nucleotide sequence ID" value="NZ_CP022521.1"/>
</dbReference>
<sequence>MAAPAEPSTNIFAHAGPWTAAAVLQLPEDHGQRIELVDGALVVSPVAGRTHQRILQRLQVSFLAAVPPEYESLPRISVLLDSGRLLIPDLAITSVPDRDGLYLDASDLVLVVEVSSPASKMFDRALKKQLYAHAGIPFLLLVTPLAQSVTMTVFELIGGEYQETARSRDGRLTLERPFPAQLDLH</sequence>
<dbReference type="Proteomes" id="UP000204221">
    <property type="component" value="Chromosome"/>
</dbReference>